<evidence type="ECO:0000313" key="1">
    <source>
        <dbReference type="EMBL" id="JAP95781.1"/>
    </source>
</evidence>
<feature type="non-terminal residue" evidence="1">
    <location>
        <position position="1"/>
    </location>
</feature>
<feature type="non-terminal residue" evidence="1">
    <location>
        <position position="914"/>
    </location>
</feature>
<reference evidence="1" key="1">
    <citation type="submission" date="2015-07" db="EMBL/GenBank/DDBJ databases">
        <title>Adaptation to a free-living lifestyle via gene acquisitions in the diplomonad Trepomonas sp. PC1.</title>
        <authorList>
            <person name="Xu F."/>
            <person name="Jerlstrom-Hultqvist J."/>
            <person name="Kolisko M."/>
            <person name="Simpson A.G.B."/>
            <person name="Roger A.J."/>
            <person name="Svard S.G."/>
            <person name="Andersson J.O."/>
        </authorList>
    </citation>
    <scope>NUCLEOTIDE SEQUENCE</scope>
    <source>
        <strain evidence="1">PC1</strain>
    </source>
</reference>
<name>A0A146KK20_9EUKA</name>
<organism evidence="1">
    <name type="scientific">Trepomonas sp. PC1</name>
    <dbReference type="NCBI Taxonomy" id="1076344"/>
    <lineage>
        <taxon>Eukaryota</taxon>
        <taxon>Metamonada</taxon>
        <taxon>Diplomonadida</taxon>
        <taxon>Hexamitidae</taxon>
        <taxon>Hexamitinae</taxon>
        <taxon>Trepomonas</taxon>
    </lineage>
</organism>
<accession>A0A146KK20</accession>
<protein>
    <submittedName>
        <fullName evidence="1">Uncharacterized protein</fullName>
    </submittedName>
</protein>
<gene>
    <name evidence="1" type="ORF">TPC1_11098</name>
</gene>
<sequence length="914" mass="106303">FLDRPQMNYTAQNNNFCNQFYSEQQFLLVATTKRLLVFAVKKFYQNLAEVAKTDDQVFYQMKNLYDEVDAVMVLLYIKSCFDGIDIKRQCELANSCLVQFDMAIGDFKIVEDQITRLLEKIGRENYIVFTQAIFRLVAKLLAPLYNYQFFYAPSEQVLQKIDVSYGQICLQSLLNKKETKATPYITFSYIQLFNLGIALHKLANLLHLKFSHISNPVAAKNVKTETIDELIESLKYVKDLVFFLSLCFSPQNAQRVIPELITITSSKQSIVTEEALPVFSFSGVSDQMYKKCETMRFDHYLNVTNKELLEKLVRKLNILLSKPHEFKLNQLQYQQDFSEQFKKLCPIMSKIYQNRLQALQELEQAGQQVVSQQERQQRVNTAISKLKSNPRSLFPLEPLIDQFQKCEALNQLVQIILQTNSKTLINLDEILNQQVIDDYLYQQKTQINQIYANSMVPSNIQLSSCAQQAIEKAKAIYFGEKNFHINQIKLQQRDFDDLQTSLDKVFQLIQQEYLLINLENKSDLIQQKSLQKGLMIIQAAVQGSTSKLWHFMFYSFIYVHYYQASAVLDVIGLNGKTDSKLFYQLLQKRCQDALLAIMSPHIKDYLMMTDYELAIKYLQKQRNQTQILAFINDLINRNDVISVLPNIMQNGKMQVGPLNFHQIFELVQMGCSILKLENVPQNSLFVTTGVSQVFVQNDDQTTQMFQRLLQMAKIQQELIDRYPGEESYKNQLYQAPILDQKLREQRMFDLSLILQYNVIMRSQFGQHIEIEQIWVEMIDGQNLKDDLDKVYNVLSKTKLDSVALKAVYKVLIKQYQQLINQQELAIKICQKLFQSGKPFAYIGRSIRAISLLLNDFKNNQQICDHFASLLIKMCDLSKSMPIVAEDDDPVELVAVYQKIKSVCQSQHILDQLRR</sequence>
<dbReference type="AlphaFoldDB" id="A0A146KK20"/>
<proteinExistence type="predicted"/>
<dbReference type="EMBL" id="GDID01000825">
    <property type="protein sequence ID" value="JAP95781.1"/>
    <property type="molecule type" value="Transcribed_RNA"/>
</dbReference>